<dbReference type="GO" id="GO:0031012">
    <property type="term" value="C:extracellular matrix"/>
    <property type="evidence" value="ECO:0007669"/>
    <property type="project" value="TreeGrafter"/>
</dbReference>
<dbReference type="GO" id="GO:0042302">
    <property type="term" value="F:structural constituent of cuticle"/>
    <property type="evidence" value="ECO:0007669"/>
    <property type="project" value="UniProtKB-UniRule"/>
</dbReference>
<dbReference type="Proteomes" id="UP001497472">
    <property type="component" value="Unassembled WGS sequence"/>
</dbReference>
<evidence type="ECO:0000256" key="5">
    <source>
        <dbReference type="SAM" id="SignalP"/>
    </source>
</evidence>
<dbReference type="GO" id="GO:0005615">
    <property type="term" value="C:extracellular space"/>
    <property type="evidence" value="ECO:0007669"/>
    <property type="project" value="TreeGrafter"/>
</dbReference>
<accession>A0AAV1JZC9</accession>
<gene>
    <name evidence="6" type="ORF">LNINA_LOCUS12747</name>
</gene>
<evidence type="ECO:0000256" key="1">
    <source>
        <dbReference type="ARBA" id="ARBA00022460"/>
    </source>
</evidence>
<evidence type="ECO:0000313" key="7">
    <source>
        <dbReference type="Proteomes" id="UP001497472"/>
    </source>
</evidence>
<evidence type="ECO:0000256" key="2">
    <source>
        <dbReference type="ARBA" id="ARBA00022729"/>
    </source>
</evidence>
<dbReference type="InterPro" id="IPR051217">
    <property type="entry name" value="Insect_Cuticle_Struc_Prot"/>
</dbReference>
<comment type="caution">
    <text evidence="6">The sequence shown here is derived from an EMBL/GenBank/DDBJ whole genome shotgun (WGS) entry which is preliminary data.</text>
</comment>
<dbReference type="PROSITE" id="PS00233">
    <property type="entry name" value="CHIT_BIND_RR_1"/>
    <property type="match status" value="1"/>
</dbReference>
<keyword evidence="1 3" id="KW-0193">Cuticle</keyword>
<organism evidence="6 7">
    <name type="scientific">Leptosia nina</name>
    <dbReference type="NCBI Taxonomy" id="320188"/>
    <lineage>
        <taxon>Eukaryota</taxon>
        <taxon>Metazoa</taxon>
        <taxon>Ecdysozoa</taxon>
        <taxon>Arthropoda</taxon>
        <taxon>Hexapoda</taxon>
        <taxon>Insecta</taxon>
        <taxon>Pterygota</taxon>
        <taxon>Neoptera</taxon>
        <taxon>Endopterygota</taxon>
        <taxon>Lepidoptera</taxon>
        <taxon>Glossata</taxon>
        <taxon>Ditrysia</taxon>
        <taxon>Papilionoidea</taxon>
        <taxon>Pieridae</taxon>
        <taxon>Pierinae</taxon>
        <taxon>Leptosia</taxon>
    </lineage>
</organism>
<evidence type="ECO:0000256" key="3">
    <source>
        <dbReference type="PROSITE-ProRule" id="PRU00497"/>
    </source>
</evidence>
<evidence type="ECO:0000313" key="6">
    <source>
        <dbReference type="EMBL" id="CAK1553779.1"/>
    </source>
</evidence>
<feature type="signal peptide" evidence="5">
    <location>
        <begin position="1"/>
        <end position="17"/>
    </location>
</feature>
<feature type="chain" id="PRO_5043426953" evidence="5">
    <location>
        <begin position="18"/>
        <end position="135"/>
    </location>
</feature>
<dbReference type="PROSITE" id="PS51155">
    <property type="entry name" value="CHIT_BIND_RR_2"/>
    <property type="match status" value="1"/>
</dbReference>
<proteinExistence type="predicted"/>
<dbReference type="PANTHER" id="PTHR12236">
    <property type="entry name" value="STRUCTURAL CONTITUENT OF CUTICLE"/>
    <property type="match status" value="1"/>
</dbReference>
<keyword evidence="2 5" id="KW-0732">Signal</keyword>
<dbReference type="PANTHER" id="PTHR12236:SF75">
    <property type="entry name" value="CUTICULAR PROTEIN 62BB, ISOFORM A"/>
    <property type="match status" value="1"/>
</dbReference>
<feature type="region of interest" description="Disordered" evidence="4">
    <location>
        <begin position="62"/>
        <end position="83"/>
    </location>
</feature>
<dbReference type="InterPro" id="IPR000618">
    <property type="entry name" value="Insect_cuticle"/>
</dbReference>
<dbReference type="Pfam" id="PF00379">
    <property type="entry name" value="Chitin_bind_4"/>
    <property type="match status" value="1"/>
</dbReference>
<dbReference type="PRINTS" id="PR00947">
    <property type="entry name" value="CUTICLE"/>
</dbReference>
<sequence length="135" mass="15080">MFVQVLVISAAVTAVWAYPATSSQSIEHHIPRSISLRGPLTHYETYPEETYPKYQYTYSVSDTQTGDNKQQQEVRNGDTVKGSYSFHEADGSIRTVEYTADDRNGFRAVVHNTAPTVAPAVIKGPVYFTPARYSQ</sequence>
<evidence type="ECO:0000256" key="4">
    <source>
        <dbReference type="SAM" id="MobiDB-lite"/>
    </source>
</evidence>
<protein>
    <submittedName>
        <fullName evidence="6">Uncharacterized protein</fullName>
    </submittedName>
</protein>
<dbReference type="InterPro" id="IPR031311">
    <property type="entry name" value="CHIT_BIND_RR_consensus"/>
</dbReference>
<keyword evidence="7" id="KW-1185">Reference proteome</keyword>
<dbReference type="AlphaFoldDB" id="A0AAV1JZC9"/>
<reference evidence="6 7" key="1">
    <citation type="submission" date="2023-11" db="EMBL/GenBank/DDBJ databases">
        <authorList>
            <person name="Okamura Y."/>
        </authorList>
    </citation>
    <scope>NUCLEOTIDE SEQUENCE [LARGE SCALE GENOMIC DNA]</scope>
</reference>
<name>A0AAV1JZC9_9NEOP</name>
<dbReference type="EMBL" id="CAVLEF010000225">
    <property type="protein sequence ID" value="CAK1553779.1"/>
    <property type="molecule type" value="Genomic_DNA"/>
</dbReference>